<evidence type="ECO:0000256" key="1">
    <source>
        <dbReference type="SAM" id="MobiDB-lite"/>
    </source>
</evidence>
<dbReference type="PIRSF" id="PIRSF002741">
    <property type="entry name" value="MppA"/>
    <property type="match status" value="1"/>
</dbReference>
<dbReference type="Pfam" id="PF00496">
    <property type="entry name" value="SBP_bac_5"/>
    <property type="match status" value="1"/>
</dbReference>
<gene>
    <name evidence="4" type="ORF">UG56_000110</name>
</gene>
<reference evidence="4" key="1">
    <citation type="submission" date="2016-10" db="EMBL/GenBank/DDBJ databases">
        <title>Draft Genome Sequence of Nocardioides luteus Strain BAFB, an Alkane-Degrading Bacterium Isolated from JP-7 Polluted Soil.</title>
        <authorList>
            <person name="Brown L."/>
            <person name="Ruiz O.N."/>
            <person name="Gunasekera T."/>
        </authorList>
    </citation>
    <scope>NUCLEOTIDE SEQUENCE [LARGE SCALE GENOMIC DNA]</scope>
    <source>
        <strain evidence="4">BAFB</strain>
    </source>
</reference>
<dbReference type="InterPro" id="IPR030678">
    <property type="entry name" value="Peptide/Ni-bd"/>
</dbReference>
<evidence type="ECO:0000256" key="2">
    <source>
        <dbReference type="SAM" id="SignalP"/>
    </source>
</evidence>
<keyword evidence="5" id="KW-1185">Reference proteome</keyword>
<proteinExistence type="predicted"/>
<dbReference type="STRING" id="1844.UG56_000110"/>
<dbReference type="InterPro" id="IPR000914">
    <property type="entry name" value="SBP_5_dom"/>
</dbReference>
<evidence type="ECO:0000313" key="5">
    <source>
        <dbReference type="Proteomes" id="UP000033772"/>
    </source>
</evidence>
<feature type="region of interest" description="Disordered" evidence="1">
    <location>
        <begin position="88"/>
        <end position="107"/>
    </location>
</feature>
<name>A0A1J4NAZ8_9ACTN</name>
<evidence type="ECO:0000259" key="3">
    <source>
        <dbReference type="Pfam" id="PF00496"/>
    </source>
</evidence>
<feature type="domain" description="Solute-binding protein family 5" evidence="3">
    <location>
        <begin position="92"/>
        <end position="490"/>
    </location>
</feature>
<evidence type="ECO:0000313" key="4">
    <source>
        <dbReference type="EMBL" id="OIJ28674.1"/>
    </source>
</evidence>
<dbReference type="RefSeq" id="WP_045548815.1">
    <property type="nucleotide sequence ID" value="NZ_JZDQ02000001.1"/>
</dbReference>
<dbReference type="GO" id="GO:0043190">
    <property type="term" value="C:ATP-binding cassette (ABC) transporter complex"/>
    <property type="evidence" value="ECO:0007669"/>
    <property type="project" value="InterPro"/>
</dbReference>
<organism evidence="4 5">
    <name type="scientific">Nocardioides luteus</name>
    <dbReference type="NCBI Taxonomy" id="1844"/>
    <lineage>
        <taxon>Bacteria</taxon>
        <taxon>Bacillati</taxon>
        <taxon>Actinomycetota</taxon>
        <taxon>Actinomycetes</taxon>
        <taxon>Propionibacteriales</taxon>
        <taxon>Nocardioidaceae</taxon>
        <taxon>Nocardioides</taxon>
    </lineage>
</organism>
<accession>A0A1J4NAZ8</accession>
<dbReference type="PANTHER" id="PTHR30290">
    <property type="entry name" value="PERIPLASMIC BINDING COMPONENT OF ABC TRANSPORTER"/>
    <property type="match status" value="1"/>
</dbReference>
<dbReference type="GO" id="GO:0015833">
    <property type="term" value="P:peptide transport"/>
    <property type="evidence" value="ECO:0007669"/>
    <property type="project" value="TreeGrafter"/>
</dbReference>
<dbReference type="OrthoDB" id="9796817at2"/>
<dbReference type="EMBL" id="JZDQ02000001">
    <property type="protein sequence ID" value="OIJ28674.1"/>
    <property type="molecule type" value="Genomic_DNA"/>
</dbReference>
<dbReference type="CDD" id="cd08506">
    <property type="entry name" value="PBP2_clavulanate_OppA2"/>
    <property type="match status" value="1"/>
</dbReference>
<dbReference type="PANTHER" id="PTHR30290:SF83">
    <property type="entry name" value="ABC TRANSPORTER SUBSTRATE-BINDING PROTEIN"/>
    <property type="match status" value="1"/>
</dbReference>
<dbReference type="SUPFAM" id="SSF53850">
    <property type="entry name" value="Periplasmic binding protein-like II"/>
    <property type="match status" value="1"/>
</dbReference>
<dbReference type="GO" id="GO:1904680">
    <property type="term" value="F:peptide transmembrane transporter activity"/>
    <property type="evidence" value="ECO:0007669"/>
    <property type="project" value="TreeGrafter"/>
</dbReference>
<dbReference type="Gene3D" id="3.10.105.10">
    <property type="entry name" value="Dipeptide-binding Protein, Domain 3"/>
    <property type="match status" value="1"/>
</dbReference>
<dbReference type="PROSITE" id="PS51257">
    <property type="entry name" value="PROKAR_LIPOPROTEIN"/>
    <property type="match status" value="1"/>
</dbReference>
<feature type="signal peptide" evidence="2">
    <location>
        <begin position="1"/>
        <end position="22"/>
    </location>
</feature>
<dbReference type="InterPro" id="IPR039424">
    <property type="entry name" value="SBP_5"/>
</dbReference>
<dbReference type="GO" id="GO:0042597">
    <property type="term" value="C:periplasmic space"/>
    <property type="evidence" value="ECO:0007669"/>
    <property type="project" value="UniProtKB-ARBA"/>
</dbReference>
<sequence length="581" mass="62400">MGSKLRSVVAVAASAALGLSLAACGSGSDSDSGTSAEGTKGGTLNYLLGSPWESMDPQRIYLGVQLSSFRRTVYRGLVAFPMAEDEKEGNTPVADLATDTGTPNEDSTEWKFTLKDGIKWEDGSDITCEDFRYGASRVFANDVITGGPNYILSYLDVPQKDGVPTYPGPYKATDAQQAEFDKAIECDGKNITYHFNKPWADFPLAAASLMSTDPYKESEDEGAKSLWKVFANGPYKVEGGVWDKNKGAKLVRNENYDEKTDDPDNLRKALPDEIAFSIDGSDEAAETINRRLVADAGDDQTAITASRLPSSMISQVSGPVEERYKNVESPYVNYLVPNAKTVTNVKVRQAIAAAVDKTGYIKALGGEKYSAPATTLINPSVTGSTPNPAFADIDEAGDVEAAKALLAESGEKTPYPLKVTYQQSPTSDAAFAVLKAKWDQAGFKVTLDPLTDTYYDVIGKPDKDSDVMWGGWGADWPSANTVLPPLFDGRPNISATNCNNDYGCYNSKAFNAKVDEAANATDLDAQTKALQEADAVLGEEVAYIPLDISKFNWLHGSKVTGFTTTPASSSYPELGLIGVKQ</sequence>
<dbReference type="Proteomes" id="UP000033772">
    <property type="component" value="Unassembled WGS sequence"/>
</dbReference>
<protein>
    <submittedName>
        <fullName evidence="4">ABC transporter substrate-binding protein</fullName>
    </submittedName>
</protein>
<dbReference type="Gene3D" id="3.40.190.10">
    <property type="entry name" value="Periplasmic binding protein-like II"/>
    <property type="match status" value="1"/>
</dbReference>
<dbReference type="AlphaFoldDB" id="A0A1J4NAZ8"/>
<keyword evidence="2" id="KW-0732">Signal</keyword>
<feature type="chain" id="PRO_5009630687" evidence="2">
    <location>
        <begin position="23"/>
        <end position="581"/>
    </location>
</feature>
<comment type="caution">
    <text evidence="4">The sequence shown here is derived from an EMBL/GenBank/DDBJ whole genome shotgun (WGS) entry which is preliminary data.</text>
</comment>